<dbReference type="EMBL" id="CP097218">
    <property type="protein sequence ID" value="UQN28179.1"/>
    <property type="molecule type" value="Genomic_DNA"/>
</dbReference>
<evidence type="ECO:0000313" key="2">
    <source>
        <dbReference type="Proteomes" id="UP001055868"/>
    </source>
</evidence>
<dbReference type="Proteomes" id="UP001055868">
    <property type="component" value="Chromosome"/>
</dbReference>
<proteinExistence type="predicted"/>
<sequence length="75" mass="7879">MSGFLGADTQSLREYAEKARAASSRLSELRDALSSSVASVEWRGADGDAFRDDFSGRVSGMFDTVGVGSNGPAMI</sequence>
<organism evidence="1 2">
    <name type="scientific">Brachybacterium kimchii</name>
    <dbReference type="NCBI Taxonomy" id="2942909"/>
    <lineage>
        <taxon>Bacteria</taxon>
        <taxon>Bacillati</taxon>
        <taxon>Actinomycetota</taxon>
        <taxon>Actinomycetes</taxon>
        <taxon>Micrococcales</taxon>
        <taxon>Dermabacteraceae</taxon>
        <taxon>Brachybacterium</taxon>
    </lineage>
</organism>
<dbReference type="Gene3D" id="1.10.287.1060">
    <property type="entry name" value="ESAT-6-like"/>
    <property type="match status" value="1"/>
</dbReference>
<keyword evidence="2" id="KW-1185">Reference proteome</keyword>
<evidence type="ECO:0008006" key="3">
    <source>
        <dbReference type="Google" id="ProtNLM"/>
    </source>
</evidence>
<protein>
    <recommendedName>
        <fullName evidence="3">WXG100 family type VII secretion target</fullName>
    </recommendedName>
</protein>
<reference evidence="1" key="1">
    <citation type="submission" date="2022-05" db="EMBL/GenBank/DDBJ databases">
        <title>Genomic analysis of Brachybacterium sp. CBA3104.</title>
        <authorList>
            <person name="Roh S.W."/>
            <person name="Kim Y.B."/>
            <person name="Kim Y."/>
        </authorList>
    </citation>
    <scope>NUCLEOTIDE SEQUENCE</scope>
    <source>
        <strain evidence="1">CBA3104</strain>
    </source>
</reference>
<name>A0ABY4N226_9MICO</name>
<evidence type="ECO:0000313" key="1">
    <source>
        <dbReference type="EMBL" id="UQN28179.1"/>
    </source>
</evidence>
<accession>A0ABY4N226</accession>
<gene>
    <name evidence="1" type="ORF">M4486_11000</name>
</gene>
<dbReference type="RefSeq" id="WP_249477204.1">
    <property type="nucleotide sequence ID" value="NZ_CP097218.1"/>
</dbReference>